<keyword evidence="2" id="KW-1185">Reference proteome</keyword>
<protein>
    <submittedName>
        <fullName evidence="1">Uncharacterized protein</fullName>
    </submittedName>
</protein>
<comment type="caution">
    <text evidence="1">The sequence shown here is derived from an EMBL/GenBank/DDBJ whole genome shotgun (WGS) entry which is preliminary data.</text>
</comment>
<reference evidence="1" key="1">
    <citation type="submission" date="2022-07" db="EMBL/GenBank/DDBJ databases">
        <authorList>
            <person name="Trinca V."/>
            <person name="Uliana J.V.C."/>
            <person name="Torres T.T."/>
            <person name="Ward R.J."/>
            <person name="Monesi N."/>
        </authorList>
    </citation>
    <scope>NUCLEOTIDE SEQUENCE</scope>
    <source>
        <strain evidence="1">HSMRA1968</strain>
        <tissue evidence="1">Whole embryos</tissue>
    </source>
</reference>
<sequence>MPAKSAVRYMRDCTVPKKIYKKKESKN</sequence>
<dbReference type="AlphaFoldDB" id="A0A9Q0N2R3"/>
<name>A0A9Q0N2R3_9DIPT</name>
<dbReference type="EMBL" id="WJQU01000002">
    <property type="protein sequence ID" value="KAJ6641927.1"/>
    <property type="molecule type" value="Genomic_DNA"/>
</dbReference>
<evidence type="ECO:0000313" key="1">
    <source>
        <dbReference type="EMBL" id="KAJ6641927.1"/>
    </source>
</evidence>
<organism evidence="1 2">
    <name type="scientific">Pseudolycoriella hygida</name>
    <dbReference type="NCBI Taxonomy" id="35572"/>
    <lineage>
        <taxon>Eukaryota</taxon>
        <taxon>Metazoa</taxon>
        <taxon>Ecdysozoa</taxon>
        <taxon>Arthropoda</taxon>
        <taxon>Hexapoda</taxon>
        <taxon>Insecta</taxon>
        <taxon>Pterygota</taxon>
        <taxon>Neoptera</taxon>
        <taxon>Endopterygota</taxon>
        <taxon>Diptera</taxon>
        <taxon>Nematocera</taxon>
        <taxon>Sciaroidea</taxon>
        <taxon>Sciaridae</taxon>
        <taxon>Pseudolycoriella</taxon>
    </lineage>
</organism>
<dbReference type="Proteomes" id="UP001151699">
    <property type="component" value="Chromosome B"/>
</dbReference>
<evidence type="ECO:0000313" key="2">
    <source>
        <dbReference type="Proteomes" id="UP001151699"/>
    </source>
</evidence>
<accession>A0A9Q0N2R3</accession>
<gene>
    <name evidence="1" type="ORF">Bhyg_06872</name>
</gene>
<proteinExistence type="predicted"/>